<keyword evidence="1" id="KW-1133">Transmembrane helix</keyword>
<reference evidence="3" key="1">
    <citation type="journal article" date="2019" name="Int. J. Syst. Evol. Microbiol.">
        <title>The Global Catalogue of Microorganisms (GCM) 10K type strain sequencing project: providing services to taxonomists for standard genome sequencing and annotation.</title>
        <authorList>
            <consortium name="The Broad Institute Genomics Platform"/>
            <consortium name="The Broad Institute Genome Sequencing Center for Infectious Disease"/>
            <person name="Wu L."/>
            <person name="Ma J."/>
        </authorList>
    </citation>
    <scope>NUCLEOTIDE SEQUENCE [LARGE SCALE GENOMIC DNA]</scope>
    <source>
        <strain evidence="3">S1</strain>
    </source>
</reference>
<evidence type="ECO:0000313" key="3">
    <source>
        <dbReference type="Proteomes" id="UP001597282"/>
    </source>
</evidence>
<dbReference type="EMBL" id="JBHTNU010000013">
    <property type="protein sequence ID" value="MFD1427791.1"/>
    <property type="molecule type" value="Genomic_DNA"/>
</dbReference>
<keyword evidence="1" id="KW-0812">Transmembrane</keyword>
<gene>
    <name evidence="2" type="ORF">ACFQ4Y_12850</name>
</gene>
<accession>A0ABW4CCC5</accession>
<keyword evidence="3" id="KW-1185">Reference proteome</keyword>
<evidence type="ECO:0000313" key="2">
    <source>
        <dbReference type="EMBL" id="MFD1427791.1"/>
    </source>
</evidence>
<name>A0ABW4CCC5_9BACL</name>
<comment type="caution">
    <text evidence="2">The sequence shown here is derived from an EMBL/GenBank/DDBJ whole genome shotgun (WGS) entry which is preliminary data.</text>
</comment>
<proteinExistence type="predicted"/>
<organism evidence="2 3">
    <name type="scientific">Kroppenstedtia sanguinis</name>
    <dbReference type="NCBI Taxonomy" id="1380684"/>
    <lineage>
        <taxon>Bacteria</taxon>
        <taxon>Bacillati</taxon>
        <taxon>Bacillota</taxon>
        <taxon>Bacilli</taxon>
        <taxon>Bacillales</taxon>
        <taxon>Thermoactinomycetaceae</taxon>
        <taxon>Kroppenstedtia</taxon>
    </lineage>
</organism>
<evidence type="ECO:0000256" key="1">
    <source>
        <dbReference type="SAM" id="Phobius"/>
    </source>
</evidence>
<protein>
    <submittedName>
        <fullName evidence="2">Uncharacterized protein</fullName>
    </submittedName>
</protein>
<sequence length="125" mass="13991">MIVVWGLAGFAALLMPMGSRSVPSYWEYINLETLFAAGLILLAGRQVIKVSAKSLSYFLYLPLPISSPVRWRFLLPLAVAWGAAPLLTLHIPVVGWVTLLFFAGREAISWREKQLALRETFRQSS</sequence>
<dbReference type="Proteomes" id="UP001597282">
    <property type="component" value="Unassembled WGS sequence"/>
</dbReference>
<feature type="transmembrane region" description="Helical" evidence="1">
    <location>
        <begin position="79"/>
        <end position="103"/>
    </location>
</feature>
<keyword evidence="1" id="KW-0472">Membrane</keyword>